<dbReference type="Pfam" id="PF01638">
    <property type="entry name" value="HxlR"/>
    <property type="match status" value="1"/>
</dbReference>
<dbReference type="PANTHER" id="PTHR33204">
    <property type="entry name" value="TRANSCRIPTIONAL REGULATOR, MARR FAMILY"/>
    <property type="match status" value="1"/>
</dbReference>
<dbReference type="GO" id="GO:0003677">
    <property type="term" value="F:DNA binding"/>
    <property type="evidence" value="ECO:0007669"/>
    <property type="project" value="UniProtKB-KW"/>
</dbReference>
<dbReference type="CDD" id="cd00090">
    <property type="entry name" value="HTH_ARSR"/>
    <property type="match status" value="1"/>
</dbReference>
<dbReference type="InterPro" id="IPR011991">
    <property type="entry name" value="ArsR-like_HTH"/>
</dbReference>
<dbReference type="GO" id="GO:0003700">
    <property type="term" value="F:DNA-binding transcription factor activity"/>
    <property type="evidence" value="ECO:0007669"/>
    <property type="project" value="InterPro"/>
</dbReference>
<dbReference type="InterPro" id="IPR001845">
    <property type="entry name" value="HTH_ArsR_DNA-bd_dom"/>
</dbReference>
<protein>
    <submittedName>
        <fullName evidence="5">Helix-turn-helix transcriptional regulator</fullName>
    </submittedName>
</protein>
<dbReference type="Gene3D" id="1.10.10.10">
    <property type="entry name" value="Winged helix-like DNA-binding domain superfamily/Winged helix DNA-binding domain"/>
    <property type="match status" value="1"/>
</dbReference>
<keyword evidence="3" id="KW-0804">Transcription</keyword>
<proteinExistence type="predicted"/>
<evidence type="ECO:0000313" key="5">
    <source>
        <dbReference type="EMBL" id="MQM73180.1"/>
    </source>
</evidence>
<evidence type="ECO:0000313" key="6">
    <source>
        <dbReference type="Proteomes" id="UP000473648"/>
    </source>
</evidence>
<evidence type="ECO:0000256" key="3">
    <source>
        <dbReference type="ARBA" id="ARBA00023163"/>
    </source>
</evidence>
<evidence type="ECO:0000256" key="2">
    <source>
        <dbReference type="ARBA" id="ARBA00023125"/>
    </source>
</evidence>
<accession>A0A6L5GTQ2</accession>
<comment type="caution">
    <text evidence="5">The sequence shown here is derived from an EMBL/GenBank/DDBJ whole genome shotgun (WGS) entry which is preliminary data.</text>
</comment>
<reference evidence="5" key="1">
    <citation type="journal article" date="2020" name="Appl. Environ. Microbiol.">
        <title>Medium-Chain Fatty Acid Synthesis by 'Candidatus Weimeria bifida' gen. nov., sp. nov., and 'Candidatus Pseudoramibacter fermentans' sp. nov.</title>
        <authorList>
            <person name="Scarborough M.J."/>
            <person name="Myers K.S."/>
            <person name="Donohue T.J."/>
            <person name="Noguera D.R."/>
        </authorList>
    </citation>
    <scope>NUCLEOTIDE SEQUENCE</scope>
    <source>
        <strain evidence="5">EUB1.1</strain>
    </source>
</reference>
<dbReference type="PROSITE" id="PS51118">
    <property type="entry name" value="HTH_HXLR"/>
    <property type="match status" value="1"/>
</dbReference>
<evidence type="ECO:0000259" key="4">
    <source>
        <dbReference type="PROSITE" id="PS51118"/>
    </source>
</evidence>
<keyword evidence="1" id="KW-0805">Transcription regulation</keyword>
<dbReference type="InterPro" id="IPR036390">
    <property type="entry name" value="WH_DNA-bd_sf"/>
</dbReference>
<keyword evidence="6" id="KW-1185">Reference proteome</keyword>
<sequence length="117" mass="13119">MKKQDCEKAGVFGMCPFVTAQHLLSGKWAILILQKLADGPKRFGALQRQIDITQATLSNQLKHLEGEGLIHREVFAEVPPRVEYSLTPIGEAFRPVLDSIETWGNAYIAYLKEKTAH</sequence>
<dbReference type="Proteomes" id="UP000473648">
    <property type="component" value="Unassembled WGS sequence"/>
</dbReference>
<gene>
    <name evidence="5" type="ORF">FRC53_07210</name>
</gene>
<dbReference type="SUPFAM" id="SSF46785">
    <property type="entry name" value="Winged helix' DNA-binding domain"/>
    <property type="match status" value="1"/>
</dbReference>
<evidence type="ECO:0000256" key="1">
    <source>
        <dbReference type="ARBA" id="ARBA00023015"/>
    </source>
</evidence>
<dbReference type="AlphaFoldDB" id="A0A6L5GTQ2"/>
<name>A0A6L5GTQ2_9FIRM</name>
<dbReference type="SMART" id="SM00418">
    <property type="entry name" value="HTH_ARSR"/>
    <property type="match status" value="1"/>
</dbReference>
<keyword evidence="2" id="KW-0238">DNA-binding</keyword>
<dbReference type="InterPro" id="IPR002577">
    <property type="entry name" value="HTH_HxlR"/>
</dbReference>
<dbReference type="InterPro" id="IPR036388">
    <property type="entry name" value="WH-like_DNA-bd_sf"/>
</dbReference>
<organism evidence="5 6">
    <name type="scientific">Candidatus Pseudoramibacter fermentans</name>
    <dbReference type="NCBI Taxonomy" id="2594427"/>
    <lineage>
        <taxon>Bacteria</taxon>
        <taxon>Bacillati</taxon>
        <taxon>Bacillota</taxon>
        <taxon>Clostridia</taxon>
        <taxon>Eubacteriales</taxon>
        <taxon>Eubacteriaceae</taxon>
        <taxon>Pseudoramibacter</taxon>
    </lineage>
</organism>
<feature type="domain" description="HTH hxlR-type" evidence="4">
    <location>
        <begin position="15"/>
        <end position="112"/>
    </location>
</feature>
<dbReference type="EMBL" id="VOGB01000005">
    <property type="protein sequence ID" value="MQM73180.1"/>
    <property type="molecule type" value="Genomic_DNA"/>
</dbReference>